<reference evidence="4" key="1">
    <citation type="journal article" date="2007" name="Science">
        <title>Draft genome of the filarial nematode parasite Brugia malayi.</title>
        <authorList>
            <person name="Ghedin E."/>
            <person name="Wang S."/>
            <person name="Spiro D."/>
            <person name="Caler E."/>
            <person name="Zhao Q."/>
            <person name="Crabtree J."/>
            <person name="Allen J.E."/>
            <person name="Delcher A.L."/>
            <person name="Guiliano D.B."/>
            <person name="Miranda-Saavedra D."/>
            <person name="Angiuoli S.V."/>
            <person name="Creasy T."/>
            <person name="Amedeo P."/>
            <person name="Haas B."/>
            <person name="El-Sayed N.M."/>
            <person name="Wortman J.R."/>
            <person name="Feldblyum T."/>
            <person name="Tallon L."/>
            <person name="Schatz M."/>
            <person name="Shumway M."/>
            <person name="Koo H."/>
            <person name="Salzberg S.L."/>
            <person name="Schobel S."/>
            <person name="Pertea M."/>
            <person name="Pop M."/>
            <person name="White O."/>
            <person name="Barton G.J."/>
            <person name="Carlow C.K."/>
            <person name="Crawford M.J."/>
            <person name="Daub J."/>
            <person name="Dimmic M.W."/>
            <person name="Estes C.F."/>
            <person name="Foster J.M."/>
            <person name="Ganatra M."/>
            <person name="Gregory W.F."/>
            <person name="Johnson N.M."/>
            <person name="Jin J."/>
            <person name="Komuniecki R."/>
            <person name="Korf I."/>
            <person name="Kumar S."/>
            <person name="Laney S."/>
            <person name="Li B.W."/>
            <person name="Li W."/>
            <person name="Lindblom T.H."/>
            <person name="Lustigman S."/>
            <person name="Ma D."/>
            <person name="Maina C.V."/>
            <person name="Martin D.M."/>
            <person name="McCarter J.P."/>
            <person name="McReynolds L."/>
            <person name="Mitreva M."/>
            <person name="Nutman T.B."/>
            <person name="Parkinson J."/>
            <person name="Peregrin-Alvarez J.M."/>
            <person name="Poole C."/>
            <person name="Ren Q."/>
            <person name="Saunders L."/>
            <person name="Sluder A.E."/>
            <person name="Smith K."/>
            <person name="Stanke M."/>
            <person name="Unnasch T.R."/>
            <person name="Ware J."/>
            <person name="Wei A.D."/>
            <person name="Weil G."/>
            <person name="Williams D.J."/>
            <person name="Zhang Y."/>
            <person name="Williams S.A."/>
            <person name="Fraser-Liggett C."/>
            <person name="Slatko B."/>
            <person name="Blaxter M.L."/>
            <person name="Scott A.L."/>
        </authorList>
    </citation>
    <scope>NUCLEOTIDE SEQUENCE</scope>
    <source>
        <strain evidence="4">FR3</strain>
    </source>
</reference>
<proteinExistence type="predicted"/>
<evidence type="ECO:0000256" key="2">
    <source>
        <dbReference type="SAM" id="Phobius"/>
    </source>
</evidence>
<dbReference type="EMBL" id="CAAKNF010000195">
    <property type="protein sequence ID" value="VIO97683.1"/>
    <property type="molecule type" value="Genomic_DNA"/>
</dbReference>
<keyword evidence="2" id="KW-0812">Transmembrane</keyword>
<keyword evidence="2" id="KW-1133">Transmembrane helix</keyword>
<keyword evidence="4" id="KW-1185">Reference proteome</keyword>
<dbReference type="WBParaSite" id="Bm8756.1">
    <property type="protein sequence ID" value="Bm8756.1"/>
    <property type="gene ID" value="WBGene00229017"/>
</dbReference>
<dbReference type="AlphaFoldDB" id="A0A4E9FXN9"/>
<gene>
    <name evidence="3" type="primary">Bm8756</name>
    <name evidence="3" type="ORF">BM_BM8756</name>
</gene>
<organism evidence="3">
    <name type="scientific">Brugia malayi</name>
    <name type="common">Filarial nematode worm</name>
    <dbReference type="NCBI Taxonomy" id="6279"/>
    <lineage>
        <taxon>Eukaryota</taxon>
        <taxon>Metazoa</taxon>
        <taxon>Ecdysozoa</taxon>
        <taxon>Nematoda</taxon>
        <taxon>Chromadorea</taxon>
        <taxon>Rhabditida</taxon>
        <taxon>Spirurina</taxon>
        <taxon>Spiruromorpha</taxon>
        <taxon>Filarioidea</taxon>
        <taxon>Onchocercidae</taxon>
        <taxon>Brugia</taxon>
    </lineage>
</organism>
<accession>A0A4E9FXN9</accession>
<reference evidence="5" key="3">
    <citation type="submission" date="2022-04" db="UniProtKB">
        <authorList>
            <consortium name="WormBaseParasite"/>
        </authorList>
    </citation>
    <scope>IDENTIFICATION</scope>
</reference>
<keyword evidence="2" id="KW-0472">Membrane</keyword>
<evidence type="ECO:0000313" key="3">
    <source>
        <dbReference type="EMBL" id="VIO97683.1"/>
    </source>
</evidence>
<feature type="transmembrane region" description="Helical" evidence="2">
    <location>
        <begin position="156"/>
        <end position="179"/>
    </location>
</feature>
<accession>A0A8L7YPH8</accession>
<protein>
    <submittedName>
        <fullName evidence="3 5">Uncharacterized protein</fullName>
    </submittedName>
</protein>
<dbReference type="Proteomes" id="UP000006672">
    <property type="component" value="Unassembled WGS sequence"/>
</dbReference>
<dbReference type="GeneID" id="66060323"/>
<evidence type="ECO:0000313" key="5">
    <source>
        <dbReference type="WBParaSite" id="Bm8756.1"/>
    </source>
</evidence>
<evidence type="ECO:0000256" key="1">
    <source>
        <dbReference type="SAM" id="MobiDB-lite"/>
    </source>
</evidence>
<dbReference type="RefSeq" id="XP_042937239.1">
    <property type="nucleotide sequence ID" value="XM_043081305.1"/>
</dbReference>
<dbReference type="CTD" id="66060323"/>
<evidence type="ECO:0000313" key="4">
    <source>
        <dbReference type="Proteomes" id="UP000006672"/>
    </source>
</evidence>
<feature type="region of interest" description="Disordered" evidence="1">
    <location>
        <begin position="292"/>
        <end position="337"/>
    </location>
</feature>
<sequence>MWNVRKENKNQLIMEVNCILEENMLKNRLDNIDQKHFKCIRLWITSDHNEYNTLFMQNFLSEWEKNFFEPKMRHIREVVEVTKTNAKLSEHEIQRSNISQRLQRNIISATTYIPFTWISDYNDSIWNDTESNMTLTNITIVSTKYKNNLIFGYFELYVLILLTIFIILLLITTSIACYYDCENRRITLQGDKYSNIKKGAAPIVTIKHVSKQPDNIHERMIRDKAEELSVHSRTLRKRKMLIAARRSTSTQSVTCSEYGDSTLCEKDRLRQLINQIREKKDLMEHNNAHAVVSQGEEMKSSGESKTGDIPDVSSVSDSKSMKKSVTGSDDMEEDETK</sequence>
<reference evidence="3" key="2">
    <citation type="submission" date="2019-04" db="EMBL/GenBank/DDBJ databases">
        <authorList>
            <person name="Howe K."/>
            <person name="Paulini M."/>
            <person name="Williams G."/>
        </authorList>
    </citation>
    <scope>NUCLEOTIDE SEQUENCE [LARGE SCALE GENOMIC DNA]</scope>
    <source>
        <strain evidence="3">FR3</strain>
    </source>
</reference>
<feature type="compositionally biased region" description="Basic and acidic residues" evidence="1">
    <location>
        <begin position="296"/>
        <end position="308"/>
    </location>
</feature>
<name>A0A4E9FXN9_BRUMA</name>
<dbReference type="KEGG" id="bmy:BM_BM8756"/>
<dbReference type="OrthoDB" id="5860391at2759"/>